<dbReference type="PANTHER" id="PTHR37806">
    <property type="entry name" value="LMO0724 PROTEIN"/>
    <property type="match status" value="1"/>
</dbReference>
<evidence type="ECO:0000313" key="3">
    <source>
        <dbReference type="Proteomes" id="UP000051048"/>
    </source>
</evidence>
<dbReference type="Proteomes" id="UP000051048">
    <property type="component" value="Unassembled WGS sequence"/>
</dbReference>
<name>A0A0R1TGQ5_9LACO</name>
<dbReference type="InterPro" id="IPR039564">
    <property type="entry name" value="Peptidase_C39-like"/>
</dbReference>
<sequence>MQHVYPNLHDANESGFSVTFMDLPAYNQGHTYQYVLRFSNQENGEGKYTDTWSGYFHGNGQKYNGLMNENGQVYFYRDGYRQTGQQYYNNHYYYFDEVTNAMVTGLKYISNQNKTVYYASNGQLQYGEIHVGNITYYADYGSGAINGVFNNAEVIGQNPELPTGCEITAVTMMLKYAGQNVNKVQLANEMPRSNNGDYGFVGNPFSVTGWWVFPTGVAPVVNNHLGTSQVMTGASMASIQDKLLHGHLVVVWMGNMNGFINHAVTLTGYRNDILYYNNPWTAQKESMTVSQFYSHWNADKQRALSY</sequence>
<dbReference type="Gene3D" id="2.10.270.10">
    <property type="entry name" value="Cholin Binding"/>
    <property type="match status" value="1"/>
</dbReference>
<comment type="caution">
    <text evidence="2">The sequence shown here is derived from an EMBL/GenBank/DDBJ whole genome shotgun (WGS) entry which is preliminary data.</text>
</comment>
<dbReference type="Gene3D" id="3.90.70.10">
    <property type="entry name" value="Cysteine proteinases"/>
    <property type="match status" value="1"/>
</dbReference>
<protein>
    <recommendedName>
        <fullName evidence="1">Peptidase C39-like domain-containing protein</fullName>
    </recommendedName>
</protein>
<dbReference type="STRING" id="1423740.FC36_GL001917"/>
<dbReference type="PANTHER" id="PTHR37806:SF1">
    <property type="entry name" value="PEPTIDASE C39-LIKE DOMAIN-CONTAINING PROTEIN"/>
    <property type="match status" value="1"/>
</dbReference>
<evidence type="ECO:0000313" key="2">
    <source>
        <dbReference type="EMBL" id="KRL76587.1"/>
    </source>
</evidence>
<reference evidence="2 3" key="1">
    <citation type="journal article" date="2015" name="Genome Announc.">
        <title>Expanding the biotechnology potential of lactobacilli through comparative genomics of 213 strains and associated genera.</title>
        <authorList>
            <person name="Sun Z."/>
            <person name="Harris H.M."/>
            <person name="McCann A."/>
            <person name="Guo C."/>
            <person name="Argimon S."/>
            <person name="Zhang W."/>
            <person name="Yang X."/>
            <person name="Jeffery I.B."/>
            <person name="Cooney J.C."/>
            <person name="Kagawa T.F."/>
            <person name="Liu W."/>
            <person name="Song Y."/>
            <person name="Salvetti E."/>
            <person name="Wrobel A."/>
            <person name="Rasinkangas P."/>
            <person name="Parkhill J."/>
            <person name="Rea M.C."/>
            <person name="O'Sullivan O."/>
            <person name="Ritari J."/>
            <person name="Douillard F.P."/>
            <person name="Paul Ross R."/>
            <person name="Yang R."/>
            <person name="Briner A.E."/>
            <person name="Felis G.E."/>
            <person name="de Vos W.M."/>
            <person name="Barrangou R."/>
            <person name="Klaenhammer T.R."/>
            <person name="Caufield P.W."/>
            <person name="Cui Y."/>
            <person name="Zhang H."/>
            <person name="O'Toole P.W."/>
        </authorList>
    </citation>
    <scope>NUCLEOTIDE SEQUENCE [LARGE SCALE GENOMIC DNA]</scope>
    <source>
        <strain evidence="2 3">DSM 15833</strain>
    </source>
</reference>
<organism evidence="2 3">
    <name type="scientific">Ligilactobacillus equi DSM 15833 = JCM 10991</name>
    <dbReference type="NCBI Taxonomy" id="1423740"/>
    <lineage>
        <taxon>Bacteria</taxon>
        <taxon>Bacillati</taxon>
        <taxon>Bacillota</taxon>
        <taxon>Bacilli</taxon>
        <taxon>Lactobacillales</taxon>
        <taxon>Lactobacillaceae</taxon>
        <taxon>Ligilactobacillus</taxon>
    </lineage>
</organism>
<dbReference type="AlphaFoldDB" id="A0A0R1TGQ5"/>
<gene>
    <name evidence="2" type="ORF">FC36_GL001917</name>
</gene>
<dbReference type="EMBL" id="AZFH01000200">
    <property type="protein sequence ID" value="KRL76587.1"/>
    <property type="molecule type" value="Genomic_DNA"/>
</dbReference>
<proteinExistence type="predicted"/>
<accession>A0A0R1TGQ5</accession>
<feature type="domain" description="Peptidase C39-like" evidence="1">
    <location>
        <begin position="154"/>
        <end position="280"/>
    </location>
</feature>
<dbReference type="PATRIC" id="fig|1423740.3.peg.2080"/>
<dbReference type="Pfam" id="PF13529">
    <property type="entry name" value="Peptidase_C39_2"/>
    <property type="match status" value="1"/>
</dbReference>
<dbReference type="SUPFAM" id="SSF69360">
    <property type="entry name" value="Cell wall binding repeat"/>
    <property type="match status" value="1"/>
</dbReference>
<evidence type="ECO:0000259" key="1">
    <source>
        <dbReference type="Pfam" id="PF13529"/>
    </source>
</evidence>